<dbReference type="OrthoDB" id="270602at2759"/>
<organism evidence="5 6">
    <name type="scientific">Rhododendron simsii</name>
    <name type="common">Sims's rhododendron</name>
    <dbReference type="NCBI Taxonomy" id="118357"/>
    <lineage>
        <taxon>Eukaryota</taxon>
        <taxon>Viridiplantae</taxon>
        <taxon>Streptophyta</taxon>
        <taxon>Embryophyta</taxon>
        <taxon>Tracheophyta</taxon>
        <taxon>Spermatophyta</taxon>
        <taxon>Magnoliopsida</taxon>
        <taxon>eudicotyledons</taxon>
        <taxon>Gunneridae</taxon>
        <taxon>Pentapetalae</taxon>
        <taxon>asterids</taxon>
        <taxon>Ericales</taxon>
        <taxon>Ericaceae</taxon>
        <taxon>Ericoideae</taxon>
        <taxon>Rhodoreae</taxon>
        <taxon>Rhododendron</taxon>
    </lineage>
</organism>
<dbReference type="Pfam" id="PF14555">
    <property type="entry name" value="UBA_4"/>
    <property type="match status" value="1"/>
</dbReference>
<dbReference type="InterPro" id="IPR036249">
    <property type="entry name" value="Thioredoxin-like_sf"/>
</dbReference>
<dbReference type="SUPFAM" id="SSF46934">
    <property type="entry name" value="UBA-like"/>
    <property type="match status" value="1"/>
</dbReference>
<proteinExistence type="predicted"/>
<dbReference type="GO" id="GO:0043161">
    <property type="term" value="P:proteasome-mediated ubiquitin-dependent protein catabolic process"/>
    <property type="evidence" value="ECO:0007669"/>
    <property type="project" value="TreeGrafter"/>
</dbReference>
<dbReference type="SUPFAM" id="SSF52833">
    <property type="entry name" value="Thioredoxin-like"/>
    <property type="match status" value="1"/>
</dbReference>
<evidence type="ECO:0000313" key="5">
    <source>
        <dbReference type="EMBL" id="KAF7132633.1"/>
    </source>
</evidence>
<reference evidence="5" key="1">
    <citation type="submission" date="2019-11" db="EMBL/GenBank/DDBJ databases">
        <authorList>
            <person name="Liu Y."/>
            <person name="Hou J."/>
            <person name="Li T.-Q."/>
            <person name="Guan C.-H."/>
            <person name="Wu X."/>
            <person name="Wu H.-Z."/>
            <person name="Ling F."/>
            <person name="Zhang R."/>
            <person name="Shi X.-G."/>
            <person name="Ren J.-P."/>
            <person name="Chen E.-F."/>
            <person name="Sun J.-M."/>
        </authorList>
    </citation>
    <scope>NUCLEOTIDE SEQUENCE</scope>
    <source>
        <strain evidence="5">Adult_tree_wgs_1</strain>
        <tissue evidence="5">Leaves</tissue>
    </source>
</reference>
<dbReference type="PROSITE" id="PS50033">
    <property type="entry name" value="UBX"/>
    <property type="match status" value="1"/>
</dbReference>
<evidence type="ECO:0000256" key="2">
    <source>
        <dbReference type="PIRNR" id="PIRNR037991"/>
    </source>
</evidence>
<feature type="region of interest" description="Disordered" evidence="3">
    <location>
        <begin position="353"/>
        <end position="380"/>
    </location>
</feature>
<sequence length="462" mass="51438">MEELQSPIDKQTMVSSFLEIAVGQTADTARQFLQATSWKLEEAIQLFYVGNEGVIATPSAYSPPLENDRPRADQSAGGLKEDIVDGNAGQDDIDGVRAPIPVKREVLYDNAILYGPRIGYSTHEAHSVVPFRNFNEEMKRAGVWDQGGTSVGDSLQDNLASLYRPPFALMHHGPFEKAKDAAKFQDKWFLVNVQSTKEFSSHMLNRDTWANEAVAQTISSNIIFWQVYDDTEEGRKVSTYYKLDSFPVILVIDPITGQKMRSWRGMVQAESLLENLLPFLDGSPKDHHVSLSHKRPREGSQTPAHKVQEAPVAPVAADATNEENEELLHALAASMEGTKDAIGGVTTIDKDVTNGEKEEEQMPPPKKATYPPLPEEPTGDRNLLCRVGVRLPDGRRLQRSFWRTDPIQLLWSFCSTHLEEAEQQPFRLTQAIPGASNVLDYDSKLTFAESGLANSMISVAWE</sequence>
<name>A0A834LFA1_RHOSS</name>
<dbReference type="GO" id="GO:0005634">
    <property type="term" value="C:nucleus"/>
    <property type="evidence" value="ECO:0007669"/>
    <property type="project" value="TreeGrafter"/>
</dbReference>
<comment type="caution">
    <text evidence="5">The sequence shown here is derived from an EMBL/GenBank/DDBJ whole genome shotgun (WGS) entry which is preliminary data.</text>
</comment>
<dbReference type="Pfam" id="PF00789">
    <property type="entry name" value="UBX"/>
    <property type="match status" value="1"/>
</dbReference>
<dbReference type="InterPro" id="IPR050730">
    <property type="entry name" value="UBX_domain-protein"/>
</dbReference>
<dbReference type="InterPro" id="IPR006577">
    <property type="entry name" value="UAS"/>
</dbReference>
<dbReference type="CDD" id="cd02958">
    <property type="entry name" value="UAS"/>
    <property type="match status" value="1"/>
</dbReference>
<feature type="compositionally biased region" description="Pro residues" evidence="3">
    <location>
        <begin position="362"/>
        <end position="375"/>
    </location>
</feature>
<dbReference type="AlphaFoldDB" id="A0A834LFA1"/>
<protein>
    <recommendedName>
        <fullName evidence="2 4">UBX domain-containing protein</fullName>
    </recommendedName>
</protein>
<dbReference type="InterPro" id="IPR001012">
    <property type="entry name" value="UBX_dom"/>
</dbReference>
<feature type="region of interest" description="Disordered" evidence="3">
    <location>
        <begin position="285"/>
        <end position="311"/>
    </location>
</feature>
<evidence type="ECO:0000313" key="6">
    <source>
        <dbReference type="Proteomes" id="UP000626092"/>
    </source>
</evidence>
<dbReference type="Gene3D" id="1.10.8.10">
    <property type="entry name" value="DNA helicase RuvA subunit, C-terminal domain"/>
    <property type="match status" value="1"/>
</dbReference>
<dbReference type="SMART" id="SM00594">
    <property type="entry name" value="UAS"/>
    <property type="match status" value="1"/>
</dbReference>
<dbReference type="CDD" id="cd01767">
    <property type="entry name" value="UBX"/>
    <property type="match status" value="1"/>
</dbReference>
<keyword evidence="6" id="KW-1185">Reference proteome</keyword>
<dbReference type="InterPro" id="IPR017346">
    <property type="entry name" value="UBX_7/2"/>
</dbReference>
<dbReference type="EMBL" id="WJXA01000009">
    <property type="protein sequence ID" value="KAF7132633.1"/>
    <property type="molecule type" value="Genomic_DNA"/>
</dbReference>
<dbReference type="GO" id="GO:0043130">
    <property type="term" value="F:ubiquitin binding"/>
    <property type="evidence" value="ECO:0007669"/>
    <property type="project" value="TreeGrafter"/>
</dbReference>
<dbReference type="Proteomes" id="UP000626092">
    <property type="component" value="Unassembled WGS sequence"/>
</dbReference>
<evidence type="ECO:0000256" key="3">
    <source>
        <dbReference type="SAM" id="MobiDB-lite"/>
    </source>
</evidence>
<dbReference type="PANTHER" id="PTHR23322:SF6">
    <property type="entry name" value="UBX DOMAIN-CONTAINING PROTEIN 7"/>
    <property type="match status" value="1"/>
</dbReference>
<feature type="domain" description="UBX" evidence="4">
    <location>
        <begin position="380"/>
        <end position="460"/>
    </location>
</feature>
<dbReference type="PIRSF" id="PIRSF037991">
    <property type="entry name" value="UCP037991_UBX7/2"/>
    <property type="match status" value="1"/>
</dbReference>
<dbReference type="InterPro" id="IPR029071">
    <property type="entry name" value="Ubiquitin-like_domsf"/>
</dbReference>
<dbReference type="Gene3D" id="3.40.30.10">
    <property type="entry name" value="Glutaredoxin"/>
    <property type="match status" value="1"/>
</dbReference>
<dbReference type="PANTHER" id="PTHR23322">
    <property type="entry name" value="FAS-ASSOCIATED PROTEIN"/>
    <property type="match status" value="1"/>
</dbReference>
<evidence type="ECO:0000259" key="4">
    <source>
        <dbReference type="PROSITE" id="PS50033"/>
    </source>
</evidence>
<keyword evidence="1" id="KW-0833">Ubl conjugation pathway</keyword>
<dbReference type="Pfam" id="PF13899">
    <property type="entry name" value="Thioredoxin_7"/>
    <property type="match status" value="1"/>
</dbReference>
<accession>A0A834LFA1</accession>
<gene>
    <name evidence="5" type="ORF">RHSIM_Rhsim09G0080400</name>
</gene>
<dbReference type="Gene3D" id="3.10.20.90">
    <property type="entry name" value="Phosphatidylinositol 3-kinase Catalytic Subunit, Chain A, domain 1"/>
    <property type="match status" value="1"/>
</dbReference>
<dbReference type="InterPro" id="IPR009060">
    <property type="entry name" value="UBA-like_sf"/>
</dbReference>
<evidence type="ECO:0000256" key="1">
    <source>
        <dbReference type="ARBA" id="ARBA00022786"/>
    </source>
</evidence>
<dbReference type="SUPFAM" id="SSF54236">
    <property type="entry name" value="Ubiquitin-like"/>
    <property type="match status" value="1"/>
</dbReference>